<comment type="caution">
    <text evidence="1">The sequence shown here is derived from an EMBL/GenBank/DDBJ whole genome shotgun (WGS) entry which is preliminary data.</text>
</comment>
<accession>A0A559JFS2</accession>
<evidence type="ECO:0000313" key="2">
    <source>
        <dbReference type="Proteomes" id="UP000316330"/>
    </source>
</evidence>
<evidence type="ECO:0000313" key="1">
    <source>
        <dbReference type="EMBL" id="TVX98716.1"/>
    </source>
</evidence>
<dbReference type="EMBL" id="VNJJ01000008">
    <property type="protein sequence ID" value="TVX98716.1"/>
    <property type="molecule type" value="Genomic_DNA"/>
</dbReference>
<proteinExistence type="predicted"/>
<gene>
    <name evidence="1" type="ORF">FPZ45_15570</name>
</gene>
<keyword evidence="2" id="KW-1185">Reference proteome</keyword>
<organism evidence="1 2">
    <name type="scientific">Cohnella terricola</name>
    <dbReference type="NCBI Taxonomy" id="1289167"/>
    <lineage>
        <taxon>Bacteria</taxon>
        <taxon>Bacillati</taxon>
        <taxon>Bacillota</taxon>
        <taxon>Bacilli</taxon>
        <taxon>Bacillales</taxon>
        <taxon>Paenibacillaceae</taxon>
        <taxon>Cohnella</taxon>
    </lineage>
</organism>
<dbReference type="Proteomes" id="UP000316330">
    <property type="component" value="Unassembled WGS sequence"/>
</dbReference>
<protein>
    <submittedName>
        <fullName evidence="1">Uncharacterized protein</fullName>
    </submittedName>
</protein>
<reference evidence="1 2" key="1">
    <citation type="submission" date="2019-07" db="EMBL/GenBank/DDBJ databases">
        <authorList>
            <person name="Kim J."/>
        </authorList>
    </citation>
    <scope>NUCLEOTIDE SEQUENCE [LARGE SCALE GENOMIC DNA]</scope>
    <source>
        <strain evidence="1 2">G13</strain>
    </source>
</reference>
<sequence length="77" mass="8801">MIPLSNSLPYDILMKDVIVHECPFCRSSHVRLPITPDDIQSMYGGARKKMIVFPCCHGSVRIIDADRDYLLADRPIR</sequence>
<dbReference type="OrthoDB" id="2889126at2"/>
<dbReference type="RefSeq" id="WP_144703598.1">
    <property type="nucleotide sequence ID" value="NZ_VNJJ01000008.1"/>
</dbReference>
<dbReference type="AlphaFoldDB" id="A0A559JFS2"/>
<name>A0A559JFS2_9BACL</name>